<dbReference type="AlphaFoldDB" id="A0A1G4X236"/>
<name>A0A1G4X236_9MYCO</name>
<organism evidence="1 2">
    <name type="scientific">Mycolicibacterium fluoranthenivorans</name>
    <dbReference type="NCBI Taxonomy" id="258505"/>
    <lineage>
        <taxon>Bacteria</taxon>
        <taxon>Bacillati</taxon>
        <taxon>Actinomycetota</taxon>
        <taxon>Actinomycetes</taxon>
        <taxon>Mycobacteriales</taxon>
        <taxon>Mycobacteriaceae</taxon>
        <taxon>Mycolicibacterium</taxon>
    </lineage>
</organism>
<proteinExistence type="predicted"/>
<reference evidence="2" key="1">
    <citation type="submission" date="2016-10" db="EMBL/GenBank/DDBJ databases">
        <authorList>
            <person name="Varghese N."/>
            <person name="Submissions S."/>
        </authorList>
    </citation>
    <scope>NUCLEOTIDE SEQUENCE [LARGE SCALE GENOMIC DNA]</scope>
    <source>
        <strain evidence="2">UNC267MFSha1.1M11</strain>
    </source>
</reference>
<protein>
    <submittedName>
        <fullName evidence="1">Uncharacterized protein</fullName>
    </submittedName>
</protein>
<dbReference type="STRING" id="1502745.SAMN02799620_06235"/>
<sequence length="129" mass="14873">MFGIPPDENFDFLTGKLLQQMCFGENELVLHFDDPTVDPRVVRDIPKIMCIIEADIEIITHIRGRRLAEDARSLASDLVNLLGKHVIDVRTTPRALSLIFDNEYTLVLHDSEERYESFNIRYGDRTIVV</sequence>
<dbReference type="RefSeq" id="WP_139170313.1">
    <property type="nucleotide sequence ID" value="NZ_FMUB01000022.1"/>
</dbReference>
<evidence type="ECO:0000313" key="2">
    <source>
        <dbReference type="Proteomes" id="UP000199707"/>
    </source>
</evidence>
<dbReference type="Proteomes" id="UP000199707">
    <property type="component" value="Unassembled WGS sequence"/>
</dbReference>
<dbReference type="EMBL" id="FMUB01000022">
    <property type="protein sequence ID" value="SCX34165.1"/>
    <property type="molecule type" value="Genomic_DNA"/>
</dbReference>
<accession>A0A1G4X236</accession>
<gene>
    <name evidence="1" type="ORF">SAMN02799620_06235</name>
</gene>
<evidence type="ECO:0000313" key="1">
    <source>
        <dbReference type="EMBL" id="SCX34165.1"/>
    </source>
</evidence>